<evidence type="ECO:0000313" key="1">
    <source>
        <dbReference type="EMBL" id="CAK5076395.1"/>
    </source>
</evidence>
<dbReference type="EMBL" id="CAVMJV010000030">
    <property type="protein sequence ID" value="CAK5076395.1"/>
    <property type="molecule type" value="Genomic_DNA"/>
</dbReference>
<gene>
    <name evidence="1" type="ORF">MENTE1834_LOCUS23260</name>
</gene>
<name>A0ACB0ZBP2_MELEN</name>
<protein>
    <submittedName>
        <fullName evidence="1">Uncharacterized protein</fullName>
    </submittedName>
</protein>
<organism evidence="1 2">
    <name type="scientific">Meloidogyne enterolobii</name>
    <name type="common">Root-knot nematode worm</name>
    <name type="synonym">Meloidogyne mayaguensis</name>
    <dbReference type="NCBI Taxonomy" id="390850"/>
    <lineage>
        <taxon>Eukaryota</taxon>
        <taxon>Metazoa</taxon>
        <taxon>Ecdysozoa</taxon>
        <taxon>Nematoda</taxon>
        <taxon>Chromadorea</taxon>
        <taxon>Rhabditida</taxon>
        <taxon>Tylenchina</taxon>
        <taxon>Tylenchomorpha</taxon>
        <taxon>Tylenchoidea</taxon>
        <taxon>Meloidogynidae</taxon>
        <taxon>Meloidogyninae</taxon>
        <taxon>Meloidogyne</taxon>
    </lineage>
</organism>
<accession>A0ACB0ZBP2</accession>
<comment type="caution">
    <text evidence="1">The sequence shown here is derived from an EMBL/GenBank/DDBJ whole genome shotgun (WGS) entry which is preliminary data.</text>
</comment>
<dbReference type="Proteomes" id="UP001497535">
    <property type="component" value="Unassembled WGS sequence"/>
</dbReference>
<proteinExistence type="predicted"/>
<keyword evidence="2" id="KW-1185">Reference proteome</keyword>
<sequence length="436" mass="50814">MRLFLLILLLTAYSREDVLQMDSSNIEEALKRELVLVNFYADWCRFSQQLKPTFLQASDRLKDKPEVLFAAVDCDKEPSIAHKFNVNKYPTIKLFRHGDLIKKEYRSQRSAEAIEAFIRKQLESPVQLFNSEEELSSRIESAKRNVIAYILDDQVQPLHSNYYKSASSLREDCGFWLGSGDWILQREEQMHRNATIYFREPNGNFEYTGPSDDYDYLKNWLTDKCVPLVREITFENAEELTEEGLPFLILFRQSDDIESEKLFNSIVTKELFDQKNSINFLVADGKRFAHPLQHLGKSEKDLPLIAIDSFRHMYLFSNFKQLGEQGKLRQFVLDLNSGKLHREFHQGPDTTPESPSDGKITQPPSSVFKQLKPAETRFTFYFIIPNKGYLFKLLFFGQDRALNLLALTILQGSSFFNFLFWNMSGLFIDLSRKVFS</sequence>
<evidence type="ECO:0000313" key="2">
    <source>
        <dbReference type="Proteomes" id="UP001497535"/>
    </source>
</evidence>
<reference evidence="1" key="1">
    <citation type="submission" date="2023-11" db="EMBL/GenBank/DDBJ databases">
        <authorList>
            <person name="Poullet M."/>
        </authorList>
    </citation>
    <scope>NUCLEOTIDE SEQUENCE</scope>
    <source>
        <strain evidence="1">E1834</strain>
    </source>
</reference>